<dbReference type="InterPro" id="IPR055414">
    <property type="entry name" value="LRR_R13L4/SHOC2-like"/>
</dbReference>
<dbReference type="AlphaFoldDB" id="A0A7U3ZN93"/>
<evidence type="ECO:0000259" key="4">
    <source>
        <dbReference type="Pfam" id="PF23598"/>
    </source>
</evidence>
<dbReference type="InterPro" id="IPR025875">
    <property type="entry name" value="Leu-rich_rpt_4"/>
</dbReference>
<evidence type="ECO:0000256" key="1">
    <source>
        <dbReference type="ARBA" id="ARBA00022614"/>
    </source>
</evidence>
<dbReference type="Gene3D" id="3.80.10.10">
    <property type="entry name" value="Ribonuclease Inhibitor"/>
    <property type="match status" value="3"/>
</dbReference>
<dbReference type="Proteomes" id="UP000000493">
    <property type="component" value="Chromosome"/>
</dbReference>
<dbReference type="EMBL" id="CP002859">
    <property type="protein sequence ID" value="AEI50345.1"/>
    <property type="molecule type" value="Genomic_DNA"/>
</dbReference>
<dbReference type="Pfam" id="PF12799">
    <property type="entry name" value="LRR_4"/>
    <property type="match status" value="1"/>
</dbReference>
<feature type="signal peptide" evidence="3">
    <location>
        <begin position="1"/>
        <end position="18"/>
    </location>
</feature>
<reference evidence="6" key="1">
    <citation type="submission" date="2011-06" db="EMBL/GenBank/DDBJ databases">
        <title>The complete genome of chromosome of Runella slithyformis DSM 19594.</title>
        <authorList>
            <consortium name="US DOE Joint Genome Institute (JGI-PGF)"/>
            <person name="Lucas S."/>
            <person name="Han J."/>
            <person name="Lapidus A."/>
            <person name="Bruce D."/>
            <person name="Goodwin L."/>
            <person name="Pitluck S."/>
            <person name="Peters L."/>
            <person name="Kyrpides N."/>
            <person name="Mavromatis K."/>
            <person name="Ivanova N."/>
            <person name="Ovchinnikova G."/>
            <person name="Zhang X."/>
            <person name="Misra M."/>
            <person name="Detter J.C."/>
            <person name="Tapia R."/>
            <person name="Han C."/>
            <person name="Land M."/>
            <person name="Hauser L."/>
            <person name="Markowitz V."/>
            <person name="Cheng J.-F."/>
            <person name="Hugenholtz P."/>
            <person name="Woyke T."/>
            <person name="Wu D."/>
            <person name="Tindall B."/>
            <person name="Faehrich R."/>
            <person name="Brambilla E."/>
            <person name="Klenk H.-P."/>
            <person name="Eisen J.A."/>
        </authorList>
    </citation>
    <scope>NUCLEOTIDE SEQUENCE [LARGE SCALE GENOMIC DNA]</scope>
    <source>
        <strain evidence="6">ATCC 29530 / DSM 19594 / LMG 11500 / NCIMB 11436 / LSU 4</strain>
    </source>
</reference>
<dbReference type="RefSeq" id="WP_013929645.1">
    <property type="nucleotide sequence ID" value="NC_015703.1"/>
</dbReference>
<accession>A0A7U3ZN93</accession>
<organism evidence="5 6">
    <name type="scientific">Runella slithyformis (strain ATCC 29530 / DSM 19594 / LMG 11500 / NCIMB 11436 / LSU 4)</name>
    <dbReference type="NCBI Taxonomy" id="761193"/>
    <lineage>
        <taxon>Bacteria</taxon>
        <taxon>Pseudomonadati</taxon>
        <taxon>Bacteroidota</taxon>
        <taxon>Cytophagia</taxon>
        <taxon>Cytophagales</taxon>
        <taxon>Spirosomataceae</taxon>
        <taxon>Runella</taxon>
    </lineage>
</organism>
<evidence type="ECO:0000313" key="6">
    <source>
        <dbReference type="Proteomes" id="UP000000493"/>
    </source>
</evidence>
<reference evidence="5 6" key="2">
    <citation type="journal article" date="2012" name="Stand. Genomic Sci.">
        <title>Complete genome sequence of the aquatic bacterium Runella slithyformis type strain (LSU 4(T)).</title>
        <authorList>
            <person name="Copeland A."/>
            <person name="Zhang X."/>
            <person name="Misra M."/>
            <person name="Lapidus A."/>
            <person name="Nolan M."/>
            <person name="Lucas S."/>
            <person name="Deshpande S."/>
            <person name="Cheng J.F."/>
            <person name="Tapia R."/>
            <person name="Goodwin L.A."/>
            <person name="Pitluck S."/>
            <person name="Liolios K."/>
            <person name="Pagani I."/>
            <person name="Ivanova N."/>
            <person name="Mikhailova N."/>
            <person name="Pati A."/>
            <person name="Chen A."/>
            <person name="Palaniappan K."/>
            <person name="Land M."/>
            <person name="Hauser L."/>
            <person name="Pan C."/>
            <person name="Jeffries C.D."/>
            <person name="Detter J.C."/>
            <person name="Brambilla E.M."/>
            <person name="Rohde M."/>
            <person name="Djao O.D."/>
            <person name="Goker M."/>
            <person name="Sikorski J."/>
            <person name="Tindall B.J."/>
            <person name="Woyke T."/>
            <person name="Bristow J."/>
            <person name="Eisen J.A."/>
            <person name="Markowitz V."/>
            <person name="Hugenholtz P."/>
            <person name="Kyrpides N.C."/>
            <person name="Klenk H.P."/>
            <person name="Mavromatis K."/>
        </authorList>
    </citation>
    <scope>NUCLEOTIDE SEQUENCE [LARGE SCALE GENOMIC DNA]</scope>
    <source>
        <strain evidence="6">ATCC 29530 / DSM 19594 / LMG 11500 / NCIMB 11436 / LSU 4</strain>
    </source>
</reference>
<keyword evidence="3" id="KW-0732">Signal</keyword>
<dbReference type="PANTHER" id="PTHR48051">
    <property type="match status" value="1"/>
</dbReference>
<dbReference type="PANTHER" id="PTHR48051:SF1">
    <property type="entry name" value="RAS SUPPRESSOR PROTEIN 1"/>
    <property type="match status" value="1"/>
</dbReference>
<dbReference type="SUPFAM" id="SSF52058">
    <property type="entry name" value="L domain-like"/>
    <property type="match status" value="1"/>
</dbReference>
<dbReference type="InterPro" id="IPR032675">
    <property type="entry name" value="LRR_dom_sf"/>
</dbReference>
<dbReference type="InterPro" id="IPR001611">
    <property type="entry name" value="Leu-rich_rpt"/>
</dbReference>
<dbReference type="InterPro" id="IPR003591">
    <property type="entry name" value="Leu-rich_rpt_typical-subtyp"/>
</dbReference>
<protein>
    <submittedName>
        <fullName evidence="5">Leucine-rich repeat-containing protein typical subtype</fullName>
    </submittedName>
</protein>
<proteinExistence type="predicted"/>
<sequence>MKILSALPLLLILSSASAQVIIMPFAEAAKQGMTYKKLDSLYRGTRPFHSGTQEEYVKEENALLRRKTQIARKIFGIRTAPAAIMYHLYTNKTGRFDYLLYEIRGQISPESEKALVDSLRHLLNAYRFGVKITSAHVSSHFMNLGLIRSIPKGDSIISSLEAAQSTTRPDTVKVLALNQLELTQVPDVMYRFPNLKELNLSGNELKIAHIAVNRLPKLRQIWLNNNQLTDSSLHLTQNKTLQILNIQGNRFTDIPQAVKNCRRLKSLWMGYNNLTALNQKSFRKLRRLQDINLYSCGLKTLPKDIVKLRRLEVLDVYYNDLSTIPPSVSRMRRLQQLALSHNQLTLLPDNLGKLRHLQALYLHHNRLNRLPGSIGKLTSLQILDIGYNQFSTLPAQIGSLHRMEEMDMSYNNLSEVPPPLPYLRQLKKLYLRENPVAQDAQLREHSKAIVQILEAKNIQVSY</sequence>
<evidence type="ECO:0000256" key="2">
    <source>
        <dbReference type="ARBA" id="ARBA00022737"/>
    </source>
</evidence>
<keyword evidence="6" id="KW-1185">Reference proteome</keyword>
<dbReference type="Pfam" id="PF23598">
    <property type="entry name" value="LRR_14"/>
    <property type="match status" value="1"/>
</dbReference>
<keyword evidence="2" id="KW-0677">Repeat</keyword>
<gene>
    <name evidence="5" type="ordered locus">Runsl_3992</name>
</gene>
<keyword evidence="1" id="KW-0433">Leucine-rich repeat</keyword>
<dbReference type="GO" id="GO:0005737">
    <property type="term" value="C:cytoplasm"/>
    <property type="evidence" value="ECO:0007669"/>
    <property type="project" value="TreeGrafter"/>
</dbReference>
<evidence type="ECO:0000313" key="5">
    <source>
        <dbReference type="EMBL" id="AEI50345.1"/>
    </source>
</evidence>
<feature type="domain" description="Disease resistance R13L4/SHOC-2-like LRR" evidence="4">
    <location>
        <begin position="335"/>
        <end position="453"/>
    </location>
</feature>
<dbReference type="SMART" id="SM00364">
    <property type="entry name" value="LRR_BAC"/>
    <property type="match status" value="7"/>
</dbReference>
<dbReference type="PROSITE" id="PS51450">
    <property type="entry name" value="LRR"/>
    <property type="match status" value="1"/>
</dbReference>
<feature type="chain" id="PRO_5030693735" evidence="3">
    <location>
        <begin position="19"/>
        <end position="462"/>
    </location>
</feature>
<name>A0A7U3ZN93_RUNSL</name>
<dbReference type="InterPro" id="IPR050216">
    <property type="entry name" value="LRR_domain-containing"/>
</dbReference>
<dbReference type="Pfam" id="PF13855">
    <property type="entry name" value="LRR_8"/>
    <property type="match status" value="1"/>
</dbReference>
<evidence type="ECO:0000256" key="3">
    <source>
        <dbReference type="SAM" id="SignalP"/>
    </source>
</evidence>
<dbReference type="KEGG" id="rsi:Runsl_3992"/>
<dbReference type="SMART" id="SM00369">
    <property type="entry name" value="LRR_TYP"/>
    <property type="match status" value="9"/>
</dbReference>